<keyword evidence="1" id="KW-1133">Transmembrane helix</keyword>
<evidence type="ECO:0000313" key="3">
    <source>
        <dbReference type="Proteomes" id="UP000070404"/>
    </source>
</evidence>
<dbReference type="EMBL" id="LHYF01000002">
    <property type="protein sequence ID" value="KXB07419.1"/>
    <property type="molecule type" value="Genomic_DNA"/>
</dbReference>
<dbReference type="Proteomes" id="UP000070404">
    <property type="component" value="Unassembled WGS sequence"/>
</dbReference>
<proteinExistence type="predicted"/>
<comment type="caution">
    <text evidence="2">The sequence shown here is derived from an EMBL/GenBank/DDBJ whole genome shotgun (WGS) entry which is preliminary data.</text>
</comment>
<evidence type="ECO:0000313" key="2">
    <source>
        <dbReference type="EMBL" id="KXB07419.1"/>
    </source>
</evidence>
<sequence length="124" mass="13876">MVSFGGTFWGPIVSSIIILGGIFVGWLFVSLSRRTTGQNPTEEKLTTYACGEDVKSDRTVPSDIEIKETRPDGEMFFSPIREVFKGFYDVVRGGHTGDLTTYLVWVVFGVIILLLSIWLIFVYA</sequence>
<feature type="transmembrane region" description="Helical" evidence="1">
    <location>
        <begin position="6"/>
        <end position="29"/>
    </location>
</feature>
<dbReference type="AlphaFoldDB" id="A0A133VLW1"/>
<keyword evidence="1" id="KW-0472">Membrane</keyword>
<gene>
    <name evidence="2" type="ORF">AKJ52_00270</name>
</gene>
<name>A0A133VLW1_9EURY</name>
<feature type="transmembrane region" description="Helical" evidence="1">
    <location>
        <begin position="102"/>
        <end position="123"/>
    </location>
</feature>
<protein>
    <recommendedName>
        <fullName evidence="4">Hydrogenase</fullName>
    </recommendedName>
</protein>
<evidence type="ECO:0008006" key="4">
    <source>
        <dbReference type="Google" id="ProtNLM"/>
    </source>
</evidence>
<keyword evidence="1" id="KW-0812">Transmembrane</keyword>
<evidence type="ECO:0000256" key="1">
    <source>
        <dbReference type="SAM" id="Phobius"/>
    </source>
</evidence>
<keyword evidence="3" id="KW-1185">Reference proteome</keyword>
<accession>A0A133VLW1</accession>
<reference evidence="2 3" key="1">
    <citation type="journal article" date="2016" name="Sci. Rep.">
        <title>Metabolic traits of an uncultured archaeal lineage -MSBL1- from brine pools of the Red Sea.</title>
        <authorList>
            <person name="Mwirichia R."/>
            <person name="Alam I."/>
            <person name="Rashid M."/>
            <person name="Vinu M."/>
            <person name="Ba-Alawi W."/>
            <person name="Anthony Kamau A."/>
            <person name="Kamanda Ngugi D."/>
            <person name="Goker M."/>
            <person name="Klenk H.P."/>
            <person name="Bajic V."/>
            <person name="Stingl U."/>
        </authorList>
    </citation>
    <scope>NUCLEOTIDE SEQUENCE [LARGE SCALE GENOMIC DNA]</scope>
    <source>
        <strain evidence="2">SCGC-AAA382C18</strain>
    </source>
</reference>
<organism evidence="2 3">
    <name type="scientific">candidate division MSBL1 archaeon SCGC-AAA382C18</name>
    <dbReference type="NCBI Taxonomy" id="1698281"/>
    <lineage>
        <taxon>Archaea</taxon>
        <taxon>Methanobacteriati</taxon>
        <taxon>Methanobacteriota</taxon>
        <taxon>candidate division MSBL1</taxon>
    </lineage>
</organism>